<dbReference type="OrthoDB" id="8062037at2759"/>
<dbReference type="EMBL" id="CACTIH010001833">
    <property type="protein sequence ID" value="CAA2965020.1"/>
    <property type="molecule type" value="Genomic_DNA"/>
</dbReference>
<dbReference type="GO" id="GO:0016874">
    <property type="term" value="F:ligase activity"/>
    <property type="evidence" value="ECO:0007669"/>
    <property type="project" value="UniProtKB-KW"/>
</dbReference>
<dbReference type="PANTHER" id="PTHR47662:SF1">
    <property type="entry name" value="RING-TYPE DOMAIN-CONTAINING PROTEIN"/>
    <property type="match status" value="1"/>
</dbReference>
<dbReference type="SMART" id="SM00184">
    <property type="entry name" value="RING"/>
    <property type="match status" value="1"/>
</dbReference>
<feature type="domain" description="RING-type" evidence="2">
    <location>
        <begin position="70"/>
        <end position="112"/>
    </location>
</feature>
<evidence type="ECO:0000259" key="2">
    <source>
        <dbReference type="PROSITE" id="PS50089"/>
    </source>
</evidence>
<sequence>MIQVMLLPSWAVLTYIFLIARKVKWAWEYLLIQSFFGPRGIFELPNYVDDHSVTCYESNNHDCGDSSIECAVCLCRINEGDEVIELRCNHLYHSVCLERWLGYGHRTCPLCRDNLQPPQLAAELHLQTEVILINFCATRSRDDRCTWWLR</sequence>
<dbReference type="Proteomes" id="UP000594638">
    <property type="component" value="Unassembled WGS sequence"/>
</dbReference>
<dbReference type="PROSITE" id="PS50089">
    <property type="entry name" value="ZF_RING_2"/>
    <property type="match status" value="1"/>
</dbReference>
<dbReference type="Gramene" id="OE9A083513T1">
    <property type="protein sequence ID" value="OE9A083513C1"/>
    <property type="gene ID" value="OE9A083513"/>
</dbReference>
<keyword evidence="1" id="KW-0863">Zinc-finger</keyword>
<dbReference type="GO" id="GO:0008270">
    <property type="term" value="F:zinc ion binding"/>
    <property type="evidence" value="ECO:0007669"/>
    <property type="project" value="UniProtKB-KW"/>
</dbReference>
<evidence type="ECO:0000256" key="1">
    <source>
        <dbReference type="PROSITE-ProRule" id="PRU00175"/>
    </source>
</evidence>
<protein>
    <submittedName>
        <fullName evidence="3">E3 ubiquitin- ligase RHA2B-like</fullName>
    </submittedName>
</protein>
<keyword evidence="1" id="KW-0479">Metal-binding</keyword>
<gene>
    <name evidence="3" type="ORF">OLEA9_A083513</name>
</gene>
<reference evidence="3 4" key="1">
    <citation type="submission" date="2019-12" db="EMBL/GenBank/DDBJ databases">
        <authorList>
            <person name="Alioto T."/>
            <person name="Alioto T."/>
            <person name="Gomez Garrido J."/>
        </authorList>
    </citation>
    <scope>NUCLEOTIDE SEQUENCE [LARGE SCALE GENOMIC DNA]</scope>
</reference>
<dbReference type="InterPro" id="IPR013083">
    <property type="entry name" value="Znf_RING/FYVE/PHD"/>
</dbReference>
<dbReference type="Pfam" id="PF13639">
    <property type="entry name" value="zf-RING_2"/>
    <property type="match status" value="1"/>
</dbReference>
<dbReference type="SUPFAM" id="SSF57850">
    <property type="entry name" value="RING/U-box"/>
    <property type="match status" value="1"/>
</dbReference>
<proteinExistence type="predicted"/>
<dbReference type="Gene3D" id="3.30.40.10">
    <property type="entry name" value="Zinc/RING finger domain, C3HC4 (zinc finger)"/>
    <property type="match status" value="1"/>
</dbReference>
<dbReference type="AlphaFoldDB" id="A0A8S0QE75"/>
<keyword evidence="4" id="KW-1185">Reference proteome</keyword>
<evidence type="ECO:0000313" key="4">
    <source>
        <dbReference type="Proteomes" id="UP000594638"/>
    </source>
</evidence>
<accession>A0A8S0QE75</accession>
<evidence type="ECO:0000313" key="3">
    <source>
        <dbReference type="EMBL" id="CAA2965020.1"/>
    </source>
</evidence>
<comment type="caution">
    <text evidence="3">The sequence shown here is derived from an EMBL/GenBank/DDBJ whole genome shotgun (WGS) entry which is preliminary data.</text>
</comment>
<name>A0A8S0QE75_OLEEU</name>
<dbReference type="InterPro" id="IPR001841">
    <property type="entry name" value="Znf_RING"/>
</dbReference>
<keyword evidence="1" id="KW-0862">Zinc</keyword>
<organism evidence="3 4">
    <name type="scientific">Olea europaea subsp. europaea</name>
    <dbReference type="NCBI Taxonomy" id="158383"/>
    <lineage>
        <taxon>Eukaryota</taxon>
        <taxon>Viridiplantae</taxon>
        <taxon>Streptophyta</taxon>
        <taxon>Embryophyta</taxon>
        <taxon>Tracheophyta</taxon>
        <taxon>Spermatophyta</taxon>
        <taxon>Magnoliopsida</taxon>
        <taxon>eudicotyledons</taxon>
        <taxon>Gunneridae</taxon>
        <taxon>Pentapetalae</taxon>
        <taxon>asterids</taxon>
        <taxon>lamiids</taxon>
        <taxon>Lamiales</taxon>
        <taxon>Oleaceae</taxon>
        <taxon>Oleeae</taxon>
        <taxon>Olea</taxon>
    </lineage>
</organism>
<dbReference type="PANTHER" id="PTHR47662">
    <property type="entry name" value="RING-TYPE DOMAIN-CONTAINING PROTEIN"/>
    <property type="match status" value="1"/>
</dbReference>
<keyword evidence="3" id="KW-0436">Ligase</keyword>